<keyword evidence="5" id="KW-1185">Reference proteome</keyword>
<dbReference type="PANTHER" id="PTHR45641">
    <property type="entry name" value="TETRATRICOPEPTIDE REPEAT PROTEIN (AFU_ORTHOLOGUE AFUA_6G03870)"/>
    <property type="match status" value="1"/>
</dbReference>
<evidence type="ECO:0000313" key="5">
    <source>
        <dbReference type="Proteomes" id="UP001295423"/>
    </source>
</evidence>
<evidence type="ECO:0008006" key="6">
    <source>
        <dbReference type="Google" id="ProtNLM"/>
    </source>
</evidence>
<dbReference type="SUPFAM" id="SSF81301">
    <property type="entry name" value="Nucleotidyltransferase"/>
    <property type="match status" value="1"/>
</dbReference>
<dbReference type="Gene3D" id="1.25.40.10">
    <property type="entry name" value="Tetratricopeptide repeat domain"/>
    <property type="match status" value="5"/>
</dbReference>
<dbReference type="Pfam" id="PF13424">
    <property type="entry name" value="TPR_12"/>
    <property type="match status" value="4"/>
</dbReference>
<name>A0AAD2CH58_9STRA</name>
<dbReference type="InterPro" id="IPR019734">
    <property type="entry name" value="TPR_rpt"/>
</dbReference>
<proteinExistence type="predicted"/>
<dbReference type="PANTHER" id="PTHR45641:SF1">
    <property type="entry name" value="AAA+ ATPASE DOMAIN-CONTAINING PROTEIN"/>
    <property type="match status" value="1"/>
</dbReference>
<dbReference type="Pfam" id="PF13432">
    <property type="entry name" value="TPR_16"/>
    <property type="match status" value="1"/>
</dbReference>
<dbReference type="Proteomes" id="UP001295423">
    <property type="component" value="Unassembled WGS sequence"/>
</dbReference>
<keyword evidence="1" id="KW-0677">Repeat</keyword>
<dbReference type="InterPro" id="IPR043519">
    <property type="entry name" value="NT_sf"/>
</dbReference>
<feature type="repeat" description="TPR" evidence="3">
    <location>
        <begin position="873"/>
        <end position="906"/>
    </location>
</feature>
<keyword evidence="2 3" id="KW-0802">TPR repeat</keyword>
<dbReference type="PROSITE" id="PS50005">
    <property type="entry name" value="TPR"/>
    <property type="match status" value="4"/>
</dbReference>
<dbReference type="PROSITE" id="PS50293">
    <property type="entry name" value="TPR_REGION"/>
    <property type="match status" value="1"/>
</dbReference>
<protein>
    <recommendedName>
        <fullName evidence="6">RelA/SpoT domain-containing protein</fullName>
    </recommendedName>
</protein>
<dbReference type="SMART" id="SM00028">
    <property type="entry name" value="TPR"/>
    <property type="match status" value="14"/>
</dbReference>
<evidence type="ECO:0000256" key="1">
    <source>
        <dbReference type="ARBA" id="ARBA00022737"/>
    </source>
</evidence>
<dbReference type="EMBL" id="CAKOGP040000225">
    <property type="protein sequence ID" value="CAJ1932944.1"/>
    <property type="molecule type" value="Genomic_DNA"/>
</dbReference>
<evidence type="ECO:0000256" key="3">
    <source>
        <dbReference type="PROSITE-ProRule" id="PRU00339"/>
    </source>
</evidence>
<dbReference type="AlphaFoldDB" id="A0AAD2CH58"/>
<sequence length="977" mass="110498">MSNDVDPKQTAATLQMAAYMESTGDYKNALDFYRKALSMLFQTVGQKHPTVAETYEKVATILEKVGNKEGEKTARKKASDIYQELFTVLFKQGKTDEAYQMYNKSKGINLEPSLLKRSSLTSSRTIFSSASSRSSELRAETISFLDTLRGYLDCRQQMDAKYQEVDEDNRLANFKLKTDSGGIQLPDKEDQYKEVYQQQSVHGVAVKTIDELYAAAEVAQPIYEKTIKRLISKVCDDCGTSLNKVGMRFADLKQQERALEKAEDDYGRRRPGPAVSWLYDIVRGSVEFRSAKEIERFVHNLRKKKTIHIVKAKNRFERPSLTGYRDMCIHIQLDTKKGFHHICEVQLHHKEMIELEKEIGSHEFYEFFRSYFAGATGSLRERLDDLQLISEGRFVDDSFLANLLAECRDVDRLERLGKLFAKQLCEYDNAIQIYQRIAQLESSRLGSKHPMMAGIYSTIADILQEKGSMNEALVMYEESIQLFASSIGVTHPAIAAMYNNCAGVLEQVDRYDEAYEMYKKASTIFQERLGEKHPSLARIYHNMSGILQDQGKIDAAMDLLQKSLNIKLEAFDDTHESVANSYDSIGHVLVRQDKLEEATEHYEKALEIFRRTVGPAHSFVATVSHNKGELLHRQGKLDEALEMFNTALQIKTKNYGEESSAVAGTYDSKASTLVDNNMHDDAIDLCNRALAIKKNTVGENHSSIAHIYITLGNILLSQGKFEGAMDMQSKAFRIVTKVFGNEHYSIVDIYSNMVMILIERENLEEAISKAQQGLSLATKLFGGDNTETASAQSNLGDVQRSQGKAQSAMEAYEEAMRIDKRVFGDNHIRVSIGYRKIANALVDLGDKKRAIKNFNRSLDWHETRSGDYAYSHVDVLYDIGRLHVHLKKFDKAMDYFQRAFDICVEAECEDHYIAAKVLAGIAWAQKSEGADLDKSMNSYRTAEDILKATIGDDHIVLGIVYNGIGEVLACQGQFETI</sequence>
<comment type="caution">
    <text evidence="4">The sequence shown here is derived from an EMBL/GenBank/DDBJ whole genome shotgun (WGS) entry which is preliminary data.</text>
</comment>
<accession>A0AAD2CH58</accession>
<feature type="repeat" description="TPR" evidence="3">
    <location>
        <begin position="789"/>
        <end position="822"/>
    </location>
</feature>
<organism evidence="4 5">
    <name type="scientific">Cylindrotheca closterium</name>
    <dbReference type="NCBI Taxonomy" id="2856"/>
    <lineage>
        <taxon>Eukaryota</taxon>
        <taxon>Sar</taxon>
        <taxon>Stramenopiles</taxon>
        <taxon>Ochrophyta</taxon>
        <taxon>Bacillariophyta</taxon>
        <taxon>Bacillariophyceae</taxon>
        <taxon>Bacillariophycidae</taxon>
        <taxon>Bacillariales</taxon>
        <taxon>Bacillariaceae</taxon>
        <taxon>Cylindrotheca</taxon>
    </lineage>
</organism>
<evidence type="ECO:0000256" key="2">
    <source>
        <dbReference type="ARBA" id="ARBA00022803"/>
    </source>
</evidence>
<reference evidence="4" key="1">
    <citation type="submission" date="2023-08" db="EMBL/GenBank/DDBJ databases">
        <authorList>
            <person name="Audoor S."/>
            <person name="Bilcke G."/>
        </authorList>
    </citation>
    <scope>NUCLEOTIDE SEQUENCE</scope>
</reference>
<dbReference type="SUPFAM" id="SSF48452">
    <property type="entry name" value="TPR-like"/>
    <property type="match status" value="4"/>
</dbReference>
<evidence type="ECO:0000313" key="4">
    <source>
        <dbReference type="EMBL" id="CAJ1932944.1"/>
    </source>
</evidence>
<feature type="repeat" description="TPR" evidence="3">
    <location>
        <begin position="621"/>
        <end position="654"/>
    </location>
</feature>
<feature type="repeat" description="TPR" evidence="3">
    <location>
        <begin position="579"/>
        <end position="612"/>
    </location>
</feature>
<dbReference type="InterPro" id="IPR011990">
    <property type="entry name" value="TPR-like_helical_dom_sf"/>
</dbReference>
<gene>
    <name evidence="4" type="ORF">CYCCA115_LOCUS3090</name>
</gene>